<evidence type="ECO:0000259" key="2">
    <source>
        <dbReference type="PROSITE" id="PS51352"/>
    </source>
</evidence>
<accession>A0A9X4AJG7</accession>
<feature type="domain" description="Thioredoxin" evidence="2">
    <location>
        <begin position="1"/>
        <end position="135"/>
    </location>
</feature>
<reference evidence="3" key="1">
    <citation type="submission" date="2022-06" db="EMBL/GenBank/DDBJ databases">
        <title>Aquibacillus sp. a new bacterium isolated from soil saline samples.</title>
        <authorList>
            <person name="Galisteo C."/>
            <person name="De La Haba R."/>
            <person name="Sanchez-Porro C."/>
            <person name="Ventosa A."/>
        </authorList>
    </citation>
    <scope>NUCLEOTIDE SEQUENCE</scope>
    <source>
        <strain evidence="3">JCM 12387</strain>
    </source>
</reference>
<dbReference type="AlphaFoldDB" id="A0A9X4AJG7"/>
<dbReference type="Pfam" id="PF00578">
    <property type="entry name" value="AhpC-TSA"/>
    <property type="match status" value="1"/>
</dbReference>
<dbReference type="PROSITE" id="PS51352">
    <property type="entry name" value="THIOREDOXIN_2"/>
    <property type="match status" value="1"/>
</dbReference>
<name>A0A9X4AJG7_9BACI</name>
<dbReference type="InterPro" id="IPR000866">
    <property type="entry name" value="AhpC/TSA"/>
</dbReference>
<dbReference type="PANTHER" id="PTHR42852:SF17">
    <property type="entry name" value="THIOREDOXIN-LIKE PROTEIN HI_1115"/>
    <property type="match status" value="1"/>
</dbReference>
<keyword evidence="1" id="KW-1015">Disulfide bond</keyword>
<keyword evidence="4" id="KW-1185">Reference proteome</keyword>
<sequence length="141" mass="16151">MKAHRFTLPYLDQEGSYTLEEDIGKIILITFWASWCSACGVDLPKKEQLHQSIDPNVVKMLTINVKARERDMNAALTYKNKYLSQLALVDDGRFVYDQYQCNGVPTTVIVDRNGDIYSKFDDQSDFLQIVQSLGELLKEHA</sequence>
<dbReference type="InterPro" id="IPR036249">
    <property type="entry name" value="Thioredoxin-like_sf"/>
</dbReference>
<dbReference type="GO" id="GO:0016491">
    <property type="term" value="F:oxidoreductase activity"/>
    <property type="evidence" value="ECO:0007669"/>
    <property type="project" value="InterPro"/>
</dbReference>
<dbReference type="InterPro" id="IPR013766">
    <property type="entry name" value="Thioredoxin_domain"/>
</dbReference>
<dbReference type="EMBL" id="JAMQJZ010000005">
    <property type="protein sequence ID" value="MDC3420385.1"/>
    <property type="molecule type" value="Genomic_DNA"/>
</dbReference>
<dbReference type="Gene3D" id="3.40.30.10">
    <property type="entry name" value="Glutaredoxin"/>
    <property type="match status" value="1"/>
</dbReference>
<dbReference type="SUPFAM" id="SSF52833">
    <property type="entry name" value="Thioredoxin-like"/>
    <property type="match status" value="1"/>
</dbReference>
<evidence type="ECO:0000313" key="3">
    <source>
        <dbReference type="EMBL" id="MDC3420385.1"/>
    </source>
</evidence>
<evidence type="ECO:0000313" key="4">
    <source>
        <dbReference type="Proteomes" id="UP001145072"/>
    </source>
</evidence>
<organism evidence="3 4">
    <name type="scientific">Aquibacillus koreensis</name>
    <dbReference type="NCBI Taxonomy" id="279446"/>
    <lineage>
        <taxon>Bacteria</taxon>
        <taxon>Bacillati</taxon>
        <taxon>Bacillota</taxon>
        <taxon>Bacilli</taxon>
        <taxon>Bacillales</taxon>
        <taxon>Bacillaceae</taxon>
        <taxon>Aquibacillus</taxon>
    </lineage>
</organism>
<evidence type="ECO:0000256" key="1">
    <source>
        <dbReference type="ARBA" id="ARBA00023157"/>
    </source>
</evidence>
<protein>
    <submittedName>
        <fullName evidence="3">TlpA family protein disulfide reductase</fullName>
    </submittedName>
</protein>
<dbReference type="GO" id="GO:0016209">
    <property type="term" value="F:antioxidant activity"/>
    <property type="evidence" value="ECO:0007669"/>
    <property type="project" value="InterPro"/>
</dbReference>
<dbReference type="Proteomes" id="UP001145072">
    <property type="component" value="Unassembled WGS sequence"/>
</dbReference>
<dbReference type="CDD" id="cd02966">
    <property type="entry name" value="TlpA_like_family"/>
    <property type="match status" value="1"/>
</dbReference>
<dbReference type="PANTHER" id="PTHR42852">
    <property type="entry name" value="THIOL:DISULFIDE INTERCHANGE PROTEIN DSBE"/>
    <property type="match status" value="1"/>
</dbReference>
<dbReference type="InterPro" id="IPR050553">
    <property type="entry name" value="Thioredoxin_ResA/DsbE_sf"/>
</dbReference>
<dbReference type="RefSeq" id="WP_259869021.1">
    <property type="nucleotide sequence ID" value="NZ_JAMQJZ010000005.1"/>
</dbReference>
<comment type="caution">
    <text evidence="3">The sequence shown here is derived from an EMBL/GenBank/DDBJ whole genome shotgun (WGS) entry which is preliminary data.</text>
</comment>
<proteinExistence type="predicted"/>
<gene>
    <name evidence="3" type="ORF">NC661_08405</name>
</gene>